<keyword evidence="3" id="KW-0813">Transport</keyword>
<evidence type="ECO:0000256" key="2">
    <source>
        <dbReference type="ARBA" id="ARBA00010735"/>
    </source>
</evidence>
<dbReference type="InterPro" id="IPR011606">
    <property type="entry name" value="Brnchd-chn_aa_trnsp_permease"/>
</dbReference>
<evidence type="ECO:0000256" key="7">
    <source>
        <dbReference type="ARBA" id="ARBA00023136"/>
    </source>
</evidence>
<comment type="similarity">
    <text evidence="2">Belongs to the AzlC family.</text>
</comment>
<dbReference type="AlphaFoldDB" id="A0A395GBL8"/>
<evidence type="ECO:0000256" key="1">
    <source>
        <dbReference type="ARBA" id="ARBA00004651"/>
    </source>
</evidence>
<comment type="subcellular location">
    <subcellularLocation>
        <location evidence="1">Cell membrane</location>
        <topology evidence="1">Multi-pass membrane protein</topology>
    </subcellularLocation>
</comment>
<feature type="transmembrane region" description="Helical" evidence="8">
    <location>
        <begin position="141"/>
        <end position="158"/>
    </location>
</feature>
<feature type="transmembrane region" description="Helical" evidence="8">
    <location>
        <begin position="194"/>
        <end position="223"/>
    </location>
</feature>
<evidence type="ECO:0000313" key="10">
    <source>
        <dbReference type="Proteomes" id="UP000229523"/>
    </source>
</evidence>
<dbReference type="Proteomes" id="UP000229523">
    <property type="component" value="Unassembled WGS sequence"/>
</dbReference>
<dbReference type="PANTHER" id="PTHR34979:SF1">
    <property type="entry name" value="INNER MEMBRANE PROTEIN YGAZ"/>
    <property type="match status" value="1"/>
</dbReference>
<feature type="transmembrane region" description="Helical" evidence="8">
    <location>
        <begin position="72"/>
        <end position="92"/>
    </location>
</feature>
<evidence type="ECO:0000313" key="9">
    <source>
        <dbReference type="EMBL" id="RAI81127.1"/>
    </source>
</evidence>
<keyword evidence="7 8" id="KW-0472">Membrane</keyword>
<reference evidence="9 10" key="1">
    <citation type="journal article" date="2018" name="Front. Microbiol.">
        <title>Description and Comparative Genomics of Macrococcus caseolyticus subsp. hominis subsp. nov., Macrococcus goetzii sp. nov., Macrococcus epidermidis sp. nov., and Macrococcus bohemicus sp. nov., Novel Macrococci From Human Clinical Material With Virulence Potential and Suspected Uptake of Foreign DNA by Natural Transformation.</title>
        <authorList>
            <person name="Maslanova I."/>
            <person name="Wertheimer Z."/>
            <person name="Sedlacek I."/>
            <person name="Svec P."/>
            <person name="Indrakova A."/>
            <person name="Kovarovic V."/>
            <person name="Schumann P."/>
            <person name="Sproer C."/>
            <person name="Kralova S."/>
            <person name="Sedo O."/>
            <person name="Kristofova L."/>
            <person name="Vrbovska V."/>
            <person name="Fuzik T."/>
            <person name="Petras P."/>
            <person name="Zdrahal Z."/>
            <person name="Ruzickova V."/>
            <person name="Doskar J."/>
            <person name="Pantucek R."/>
        </authorList>
    </citation>
    <scope>NUCLEOTIDE SEQUENCE [LARGE SCALE GENOMIC DNA]</scope>
    <source>
        <strain evidence="9 10">CCM 4927</strain>
    </source>
</reference>
<evidence type="ECO:0000256" key="6">
    <source>
        <dbReference type="ARBA" id="ARBA00022989"/>
    </source>
</evidence>
<keyword evidence="4" id="KW-1003">Cell membrane</keyword>
<dbReference type="RefSeq" id="WP_099579342.1">
    <property type="nucleotide sequence ID" value="NZ_MJBI02000002.1"/>
</dbReference>
<evidence type="ECO:0000256" key="3">
    <source>
        <dbReference type="ARBA" id="ARBA00022448"/>
    </source>
</evidence>
<keyword evidence="10" id="KW-1185">Reference proteome</keyword>
<evidence type="ECO:0000256" key="8">
    <source>
        <dbReference type="SAM" id="Phobius"/>
    </source>
</evidence>
<sequence>MINNRHLLALKIAFPPTIPILTGFIFLGMTFGIYMHSLGHPLWMAVLMSACIFAGSMEFVTATMLLGIFNPLSAFILALMINARHLFYGISMLNQFKGTGKKKWYLIFGMCDETFVINQTLSIPGNADKGLVMTYVTLLNQLYWGTGSFIGSVIGSFITVDLEGLEFVMTALFLVIFLEQWFKGGRRFSTLGIIISIFCLLIFGKTYFVLPTMLIMLIIFIVFKRPLTRVGERI</sequence>
<proteinExistence type="inferred from homology"/>
<evidence type="ECO:0000256" key="5">
    <source>
        <dbReference type="ARBA" id="ARBA00022692"/>
    </source>
</evidence>
<dbReference type="PANTHER" id="PTHR34979">
    <property type="entry name" value="INNER MEMBRANE PROTEIN YGAZ"/>
    <property type="match status" value="1"/>
</dbReference>
<comment type="caution">
    <text evidence="9">The sequence shown here is derived from an EMBL/GenBank/DDBJ whole genome shotgun (WGS) entry which is preliminary data.</text>
</comment>
<feature type="transmembrane region" description="Helical" evidence="8">
    <location>
        <begin position="12"/>
        <end position="35"/>
    </location>
</feature>
<name>A0A395GBL8_9STAP</name>
<dbReference type="GO" id="GO:1903785">
    <property type="term" value="P:L-valine transmembrane transport"/>
    <property type="evidence" value="ECO:0007669"/>
    <property type="project" value="TreeGrafter"/>
</dbReference>
<feature type="transmembrane region" description="Helical" evidence="8">
    <location>
        <begin position="165"/>
        <end position="182"/>
    </location>
</feature>
<dbReference type="EMBL" id="MJBI02000002">
    <property type="protein sequence ID" value="RAI81127.1"/>
    <property type="molecule type" value="Genomic_DNA"/>
</dbReference>
<evidence type="ECO:0000256" key="4">
    <source>
        <dbReference type="ARBA" id="ARBA00022475"/>
    </source>
</evidence>
<protein>
    <submittedName>
        <fullName evidence="9">Branched-chain amino acid transporter AzlC</fullName>
    </submittedName>
</protein>
<dbReference type="Pfam" id="PF03591">
    <property type="entry name" value="AzlC"/>
    <property type="match status" value="1"/>
</dbReference>
<gene>
    <name evidence="9" type="ORF">BFS35_006060</name>
</gene>
<keyword evidence="6 8" id="KW-1133">Transmembrane helix</keyword>
<dbReference type="GO" id="GO:0005886">
    <property type="term" value="C:plasma membrane"/>
    <property type="evidence" value="ECO:0007669"/>
    <property type="project" value="UniProtKB-SubCell"/>
</dbReference>
<keyword evidence="5 8" id="KW-0812">Transmembrane</keyword>
<accession>A0A395GBL8</accession>
<feature type="transmembrane region" description="Helical" evidence="8">
    <location>
        <begin position="104"/>
        <end position="121"/>
    </location>
</feature>
<organism evidence="9 10">
    <name type="scientific">Macrococcoides goetzii</name>
    <dbReference type="NCBI Taxonomy" id="1891097"/>
    <lineage>
        <taxon>Bacteria</taxon>
        <taxon>Bacillati</taxon>
        <taxon>Bacillota</taxon>
        <taxon>Bacilli</taxon>
        <taxon>Bacillales</taxon>
        <taxon>Staphylococcaceae</taxon>
        <taxon>Macrococcoides</taxon>
    </lineage>
</organism>